<dbReference type="Gene3D" id="3.90.1640.30">
    <property type="match status" value="1"/>
</dbReference>
<dbReference type="InterPro" id="IPR051673">
    <property type="entry name" value="SSDNA_exonuclease_RecJ"/>
</dbReference>
<dbReference type="GO" id="GO:0003676">
    <property type="term" value="F:nucleic acid binding"/>
    <property type="evidence" value="ECO:0007669"/>
    <property type="project" value="InterPro"/>
</dbReference>
<evidence type="ECO:0000259" key="1">
    <source>
        <dbReference type="Pfam" id="PF01368"/>
    </source>
</evidence>
<accession>A0A7C0X2K3</accession>
<evidence type="ECO:0000259" key="3">
    <source>
        <dbReference type="Pfam" id="PF21763"/>
    </source>
</evidence>
<feature type="domain" description="DHH-CID" evidence="3">
    <location>
        <begin position="202"/>
        <end position="285"/>
    </location>
</feature>
<evidence type="ECO:0000313" key="4">
    <source>
        <dbReference type="EMBL" id="HDM36734.1"/>
    </source>
</evidence>
<dbReference type="InterPro" id="IPR038763">
    <property type="entry name" value="DHH_sf"/>
</dbReference>
<comment type="caution">
    <text evidence="4">The sequence shown here is derived from an EMBL/GenBank/DDBJ whole genome shotgun (WGS) entry which is preliminary data.</text>
</comment>
<dbReference type="Proteomes" id="UP000885863">
    <property type="component" value="Unassembled WGS sequence"/>
</dbReference>
<evidence type="ECO:0000313" key="5">
    <source>
        <dbReference type="EMBL" id="HEC57481.1"/>
    </source>
</evidence>
<reference evidence="4" key="1">
    <citation type="journal article" date="2020" name="mSystems">
        <title>Genome- and Community-Level Interaction Insights into Carbon Utilization and Element Cycling Functions of Hydrothermarchaeota in Hydrothermal Sediment.</title>
        <authorList>
            <person name="Zhou Z."/>
            <person name="Liu Y."/>
            <person name="Xu W."/>
            <person name="Pan J."/>
            <person name="Luo Z.H."/>
            <person name="Li M."/>
        </authorList>
    </citation>
    <scope>NUCLEOTIDE SEQUENCE [LARGE SCALE GENOMIC DNA]</scope>
    <source>
        <strain evidence="4">HyVt-185</strain>
        <strain evidence="5">HyVt-386</strain>
    </source>
</reference>
<proteinExistence type="predicted"/>
<dbReference type="Pfam" id="PF21763">
    <property type="entry name" value="DHH_CID"/>
    <property type="match status" value="1"/>
</dbReference>
<dbReference type="EMBL" id="DRIE01000106">
    <property type="protein sequence ID" value="HEC57481.1"/>
    <property type="molecule type" value="Genomic_DNA"/>
</dbReference>
<dbReference type="SUPFAM" id="SSF64182">
    <property type="entry name" value="DHH phosphoesterases"/>
    <property type="match status" value="1"/>
</dbReference>
<dbReference type="Gene3D" id="3.10.310.30">
    <property type="match status" value="1"/>
</dbReference>
<dbReference type="AlphaFoldDB" id="A0A7C0X2K3"/>
<dbReference type="PANTHER" id="PTHR30255:SF3">
    <property type="entry name" value="SINGLE-STRANDED-DNA-SPECIFIC EXONUCLEASE RECJ"/>
    <property type="match status" value="1"/>
</dbReference>
<gene>
    <name evidence="4" type="ORF">ENG09_05765</name>
    <name evidence="5" type="ORF">ENI32_06330</name>
</gene>
<evidence type="ECO:0000259" key="2">
    <source>
        <dbReference type="Pfam" id="PF02272"/>
    </source>
</evidence>
<dbReference type="Pfam" id="PF02272">
    <property type="entry name" value="DHHA1"/>
    <property type="match status" value="1"/>
</dbReference>
<dbReference type="InterPro" id="IPR001667">
    <property type="entry name" value="DDH_dom"/>
</dbReference>
<dbReference type="Pfam" id="PF01368">
    <property type="entry name" value="DHH"/>
    <property type="match status" value="1"/>
</dbReference>
<dbReference type="EMBL" id="DQZR01000245">
    <property type="protein sequence ID" value="HDM36734.1"/>
    <property type="molecule type" value="Genomic_DNA"/>
</dbReference>
<organism evidence="4">
    <name type="scientific">Candidatus Syntropharchaeum butanivorans</name>
    <dbReference type="NCBI Taxonomy" id="1839936"/>
    <lineage>
        <taxon>Archaea</taxon>
        <taxon>Methanobacteriati</taxon>
        <taxon>Methanobacteriota</taxon>
        <taxon>Stenosarchaea group</taxon>
        <taxon>Methanomicrobia</taxon>
        <taxon>Methanosarcinales</taxon>
        <taxon>ANME-2 cluster</taxon>
        <taxon>Candidatus Syntropharchaeum</taxon>
    </lineage>
</organism>
<dbReference type="PANTHER" id="PTHR30255">
    <property type="entry name" value="SINGLE-STRANDED-DNA-SPECIFIC EXONUCLEASE RECJ"/>
    <property type="match status" value="1"/>
</dbReference>
<feature type="domain" description="DDH" evidence="1">
    <location>
        <begin position="24"/>
        <end position="164"/>
    </location>
</feature>
<feature type="domain" description="DHHA1" evidence="2">
    <location>
        <begin position="366"/>
        <end position="468"/>
    </location>
</feature>
<name>A0A7C0X2K3_9EURY</name>
<dbReference type="GO" id="GO:0004527">
    <property type="term" value="F:exonuclease activity"/>
    <property type="evidence" value="ECO:0007669"/>
    <property type="project" value="UniProtKB-KW"/>
</dbReference>
<protein>
    <submittedName>
        <fullName evidence="4">DHH family phosphoesterase</fullName>
    </submittedName>
</protein>
<dbReference type="InterPro" id="IPR048515">
    <property type="entry name" value="DHH_CID"/>
</dbReference>
<sequence length="472" mass="51963">MYAWMKRMKGAAERCADRIKEERKVHLVSHIDADGLASAAITVKALERAGIGVEVEFVKQLDASVLERLERKDPGVVIFTDLGSSMAEEIMSYRFTSVILDHHLPSPGDGNERELLDSGLHLNPHLFGINGSYELSGSGVAYIFAQAMAEGDENNDLADIAVVGAVGDLQDKKHGKLVGVNRQILEEGAELGIISYEKDLRIFGRQTRPIYKMLQYSTDPYLPGLSGDEKGCIEFFFNLGVNLKDESKMRWRRWIDLPREEKQRVVSGLIEHCIHHGVEGVDRLVGEVYTLEREEPGSELRDATEFSTLLNSTARYEEAQIGLRIAMGDRGEAYRRARELLREHRRNLSAGVNFVKENGIKVLNNIQYFYAGDQIKETIVGIIAGMSAGTISKEGLPIVAFAKCEEGLKVSARATHALVKRGLNLARAITTSASRVGGSGGGHDIAAGAVIPEGSMETFLALLDEEIGKQIR</sequence>
<dbReference type="InterPro" id="IPR003156">
    <property type="entry name" value="DHHA1_dom"/>
</dbReference>
<dbReference type="Proteomes" id="UP000885936">
    <property type="component" value="Unassembled WGS sequence"/>
</dbReference>